<dbReference type="Gene3D" id="3.40.50.720">
    <property type="entry name" value="NAD(P)-binding Rossmann-like Domain"/>
    <property type="match status" value="1"/>
</dbReference>
<comment type="caution">
    <text evidence="2">The sequence shown here is derived from an EMBL/GenBank/DDBJ whole genome shotgun (WGS) entry which is preliminary data.</text>
</comment>
<protein>
    <submittedName>
        <fullName evidence="2">Gfo/Idh/MocA family oxidoreductase</fullName>
    </submittedName>
</protein>
<sequence length="331" mass="36585">MKHYFLLFILIQLIVTLPVRSQYTIRLGIIGLDTSHSTAFVELINGKNPQPEFEGFKVVAAFPYGSRNIESSAKRIPEYTETVKKYGVKISSSIANMLKEVDCVFLETNDGTLHLEQATEVIKSGKTLFIDKPIAATLPDVLTIYQLAEKYNVPIYSSSALRFSPKNQELRAGVGTEGKVIGADCYSICKNEANHAGFYWYGIHGVEILFTIMKQGCTSVSCISTESTDVAVGVWKDGRIGTYRGIREGVQTYGGTAICEKQVVAAGGYTGYTDLLKSILTFFKTKVPPVDKAETIEIYTFMEAANESIRQRGKPVSMEETYTKALKAVKK</sequence>
<feature type="domain" description="Gfo/Idh/MocA-like oxidoreductase N-terminal" evidence="1">
    <location>
        <begin position="53"/>
        <end position="154"/>
    </location>
</feature>
<evidence type="ECO:0000313" key="2">
    <source>
        <dbReference type="EMBL" id="MRY13667.1"/>
    </source>
</evidence>
<accession>A0A6G1ZIA4</accession>
<dbReference type="PANTHER" id="PTHR43818:SF9">
    <property type="entry name" value="HYPOTHETICAL OXIDOREDUCTASE"/>
    <property type="match status" value="1"/>
</dbReference>
<dbReference type="EMBL" id="WKLP01000033">
    <property type="protein sequence ID" value="MRY13667.1"/>
    <property type="molecule type" value="Genomic_DNA"/>
</dbReference>
<dbReference type="RefSeq" id="WP_010800982.1">
    <property type="nucleotide sequence ID" value="NZ_CAJSYT010000002.1"/>
</dbReference>
<dbReference type="InterPro" id="IPR036291">
    <property type="entry name" value="NAD(P)-bd_dom_sf"/>
</dbReference>
<dbReference type="GO" id="GO:0000166">
    <property type="term" value="F:nucleotide binding"/>
    <property type="evidence" value="ECO:0007669"/>
    <property type="project" value="InterPro"/>
</dbReference>
<dbReference type="SUPFAM" id="SSF51735">
    <property type="entry name" value="NAD(P)-binding Rossmann-fold domains"/>
    <property type="match status" value="1"/>
</dbReference>
<evidence type="ECO:0000259" key="1">
    <source>
        <dbReference type="Pfam" id="PF01408"/>
    </source>
</evidence>
<dbReference type="InterPro" id="IPR050463">
    <property type="entry name" value="Gfo/Idh/MocA_oxidrdct_glycsds"/>
</dbReference>
<dbReference type="PANTHER" id="PTHR43818">
    <property type="entry name" value="BCDNA.GH03377"/>
    <property type="match status" value="1"/>
</dbReference>
<organism evidence="2">
    <name type="scientific">Parabacteroides goldsteinii</name>
    <dbReference type="NCBI Taxonomy" id="328812"/>
    <lineage>
        <taxon>Bacteria</taxon>
        <taxon>Pseudomonadati</taxon>
        <taxon>Bacteroidota</taxon>
        <taxon>Bacteroidia</taxon>
        <taxon>Bacteroidales</taxon>
        <taxon>Tannerellaceae</taxon>
        <taxon>Parabacteroides</taxon>
    </lineage>
</organism>
<proteinExistence type="predicted"/>
<dbReference type="Pfam" id="PF01408">
    <property type="entry name" value="GFO_IDH_MocA"/>
    <property type="match status" value="1"/>
</dbReference>
<dbReference type="InterPro" id="IPR000683">
    <property type="entry name" value="Gfo/Idh/MocA-like_OxRdtase_N"/>
</dbReference>
<reference evidence="2" key="1">
    <citation type="journal article" date="2019" name="Nat. Med.">
        <title>A library of human gut bacterial isolates paired with longitudinal multiomics data enables mechanistic microbiome research.</title>
        <authorList>
            <person name="Poyet M."/>
            <person name="Groussin M."/>
            <person name="Gibbons S.M."/>
            <person name="Avila-Pacheco J."/>
            <person name="Jiang X."/>
            <person name="Kearney S.M."/>
            <person name="Perrotta A.R."/>
            <person name="Berdy B."/>
            <person name="Zhao S."/>
            <person name="Lieberman T.D."/>
            <person name="Swanson P.K."/>
            <person name="Smith M."/>
            <person name="Roesemann S."/>
            <person name="Alexander J.E."/>
            <person name="Rich S.A."/>
            <person name="Livny J."/>
            <person name="Vlamakis H."/>
            <person name="Clish C."/>
            <person name="Bullock K."/>
            <person name="Deik A."/>
            <person name="Scott J."/>
            <person name="Pierce K.A."/>
            <person name="Xavier R.J."/>
            <person name="Alm E.J."/>
        </authorList>
    </citation>
    <scope>NUCLEOTIDE SEQUENCE</scope>
    <source>
        <strain evidence="2">BIOML-A4</strain>
    </source>
</reference>
<gene>
    <name evidence="2" type="ORF">GKE01_19665</name>
</gene>
<name>A0A6G1ZIA4_9BACT</name>
<dbReference type="AlphaFoldDB" id="A0A6G1ZIA4"/>